<dbReference type="PANTHER" id="PTHR23155">
    <property type="entry name" value="DISEASE RESISTANCE PROTEIN RP"/>
    <property type="match status" value="1"/>
</dbReference>
<proteinExistence type="predicted"/>
<dbReference type="AlphaFoldDB" id="M8BSA9"/>
<dbReference type="PANTHER" id="PTHR23155:SF1114">
    <property type="entry name" value="OS02G0475500 PROTEIN"/>
    <property type="match status" value="1"/>
</dbReference>
<dbReference type="InterPro" id="IPR027417">
    <property type="entry name" value="P-loop_NTPase"/>
</dbReference>
<accession>M8BSA9</accession>
<evidence type="ECO:0000313" key="1">
    <source>
        <dbReference type="EnsemblPlants" id="EMT05842"/>
    </source>
</evidence>
<dbReference type="GO" id="GO:0043531">
    <property type="term" value="F:ADP binding"/>
    <property type="evidence" value="ECO:0007669"/>
    <property type="project" value="InterPro"/>
</dbReference>
<dbReference type="InterPro" id="IPR042197">
    <property type="entry name" value="Apaf_helical"/>
</dbReference>
<dbReference type="InterPro" id="IPR044974">
    <property type="entry name" value="Disease_R_plants"/>
</dbReference>
<dbReference type="ExpressionAtlas" id="M8BSA9">
    <property type="expression patterns" value="baseline"/>
</dbReference>
<dbReference type="GO" id="GO:0098542">
    <property type="term" value="P:defense response to other organism"/>
    <property type="evidence" value="ECO:0007669"/>
    <property type="project" value="TreeGrafter"/>
</dbReference>
<dbReference type="InterPro" id="IPR032675">
    <property type="entry name" value="LRR_dom_sf"/>
</dbReference>
<organism evidence="1">
    <name type="scientific">Aegilops tauschii</name>
    <name type="common">Tausch's goatgrass</name>
    <name type="synonym">Aegilops squarrosa</name>
    <dbReference type="NCBI Taxonomy" id="37682"/>
    <lineage>
        <taxon>Eukaryota</taxon>
        <taxon>Viridiplantae</taxon>
        <taxon>Streptophyta</taxon>
        <taxon>Embryophyta</taxon>
        <taxon>Tracheophyta</taxon>
        <taxon>Spermatophyta</taxon>
        <taxon>Magnoliopsida</taxon>
        <taxon>Liliopsida</taxon>
        <taxon>Poales</taxon>
        <taxon>Poaceae</taxon>
        <taxon>BOP clade</taxon>
        <taxon>Pooideae</taxon>
        <taxon>Triticodae</taxon>
        <taxon>Triticeae</taxon>
        <taxon>Triticinae</taxon>
        <taxon>Aegilops</taxon>
    </lineage>
</organism>
<dbReference type="Gene3D" id="3.80.10.10">
    <property type="entry name" value="Ribonuclease Inhibitor"/>
    <property type="match status" value="1"/>
</dbReference>
<dbReference type="Gene3D" id="1.10.8.430">
    <property type="entry name" value="Helical domain of apoptotic protease-activating factors"/>
    <property type="match status" value="1"/>
</dbReference>
<reference evidence="1" key="1">
    <citation type="submission" date="2015-06" db="UniProtKB">
        <authorList>
            <consortium name="EnsemblPlants"/>
        </authorList>
    </citation>
    <scope>IDENTIFICATION</scope>
</reference>
<name>M8BSA9_AEGTA</name>
<sequence length="705" mass="79210">MKKLRAKVKDVSNKNLCYRLISESSGPKPTAVEEQASIATAAMFAAVEYDSSSKVDLHQLITSYNEDLRVIALWGTSGDLGKMSAIQEVYDDPMLLQRFGIHAWIRLLHPFNPQEFISSLVRQFCENSHHEVGKPSFNSQEFLENLERVNLGSGSVAMFDTNKSRLSGVENDKLKAIHASCSLPSPLPTQTMLLVLRKNTPMLINEIHEEDKVPNSEGEEKVTNSTARKKFDRSRTLALADEVLCGQETEKSIIFKLVGKPNNNQGFMYIRNIRSRKRHTIRSGPACSIPEIFHGVEYAGDVDVDLGGGQGNNKDVVAPISQVRGGVHINFVKLCWLHIGKNDLAAAMMQQARVTTQKCDGLPLAILTIGGFLATKPKTVIEWRKMNDCISTELEINHELRTIKTVLMRSYDCLPYHLKYAFLYLSIFQEDHRIRWGRLNSSHLERLDVRGTNVVIFLQQSPIFRSCSTFVEVIFSSEAVAPLNRHDLFNLYRFCKGRLEKVFLRRGIGKSKVVLTLGFVKISGRNGNATLKELGELTQLRKLEVAGISGRNSKELWSAIAGRNQLQSLHDLSKLVLMRSALEQDDDAIQAPGVLPNLAVLCVSIYSFNGAQFHFHSSSFPSFMVLELRGVYSLRSVLFEEGPIPKLKLLEVYWCEGLNGFSGLPAVRCLNEIRSSTRILKTSLKEEVEREVADHRMHVRANIVN</sequence>
<dbReference type="SUPFAM" id="SSF52047">
    <property type="entry name" value="RNI-like"/>
    <property type="match status" value="1"/>
</dbReference>
<dbReference type="EnsemblPlants" id="EMT05842">
    <property type="protein sequence ID" value="EMT05842"/>
    <property type="gene ID" value="F775_25680"/>
</dbReference>
<dbReference type="SUPFAM" id="SSF52540">
    <property type="entry name" value="P-loop containing nucleoside triphosphate hydrolases"/>
    <property type="match status" value="1"/>
</dbReference>
<protein>
    <submittedName>
        <fullName evidence="1">Disease resistance protein RPM1</fullName>
    </submittedName>
</protein>